<dbReference type="PROSITE" id="PS01159">
    <property type="entry name" value="WW_DOMAIN_1"/>
    <property type="match status" value="1"/>
</dbReference>
<evidence type="ECO:0000259" key="3">
    <source>
        <dbReference type="PROSITE" id="PS50020"/>
    </source>
</evidence>
<dbReference type="EMBL" id="JABXBU010002231">
    <property type="protein sequence ID" value="KAF8764237.1"/>
    <property type="molecule type" value="Genomic_DNA"/>
</dbReference>
<sequence>MGRHLMRSRYPVSQSCNNLKSESMESFEIPFTQSNNLENINMDSISLTPSVPQKENFDTHNVEFFEKDMQYSDDLWIETTAPNGRVYFYNASSRVSRWDKPENVKIMTLDHIRLLANAPHINPIQNTNMESIYAPLNQQPHLRFLPPPQAATGAPSSMFMFPPPNLNTPPPFQARTTPILKMLDVSSMFIFLHQSKHSPPFQARTTPIPKSWIVPYLSHEAVAMNQPYFDDTLQNIQISNETDNISEEREVTAVEFHENDSDDIKIHQSQEEQVSLNEANESVPEEMDESNIRNSPVKDSLPSLTDETQNLSSSAVGDQNSGKDDVSETIIKPIDKSRPVSSTPVPGSKWCVVWTGNDKVFFYDADRKISVWEMPNELKNRTDVQKLVESPPSAMEKKQSTSFLCQRKLKLRKKIKQH</sequence>
<dbReference type="PANTHER" id="PTHR15377:SF3">
    <property type="entry name" value="WW DOMAIN-CONTAINING PROTEIN"/>
    <property type="match status" value="1"/>
</dbReference>
<evidence type="ECO:0000256" key="2">
    <source>
        <dbReference type="SAM" id="MobiDB-lite"/>
    </source>
</evidence>
<dbReference type="SUPFAM" id="SSF51045">
    <property type="entry name" value="WW domain"/>
    <property type="match status" value="2"/>
</dbReference>
<dbReference type="Gene3D" id="2.20.70.10">
    <property type="match status" value="2"/>
</dbReference>
<dbReference type="InterPro" id="IPR045148">
    <property type="entry name" value="TCRG1-like"/>
</dbReference>
<feature type="domain" description="WW" evidence="3">
    <location>
        <begin position="76"/>
        <end position="103"/>
    </location>
</feature>
<reference evidence="4" key="1">
    <citation type="journal article" date="2020" name="bioRxiv">
        <title>Chromosome-level reference genome of the European wasp spider Argiope bruennichi: a resource for studies on range expansion and evolutionary adaptation.</title>
        <authorList>
            <person name="Sheffer M.M."/>
            <person name="Hoppe A."/>
            <person name="Krehenwinkel H."/>
            <person name="Uhl G."/>
            <person name="Kuss A.W."/>
            <person name="Jensen L."/>
            <person name="Jensen C."/>
            <person name="Gillespie R.G."/>
            <person name="Hoff K.J."/>
            <person name="Prost S."/>
        </authorList>
    </citation>
    <scope>NUCLEOTIDE SEQUENCE</scope>
</reference>
<comment type="caution">
    <text evidence="4">The sequence shown here is derived from an EMBL/GenBank/DDBJ whole genome shotgun (WGS) entry which is preliminary data.</text>
</comment>
<gene>
    <name evidence="4" type="ORF">HNY73_022331</name>
</gene>
<dbReference type="Pfam" id="PF23517">
    <property type="entry name" value="WW_TCERG1"/>
    <property type="match status" value="1"/>
</dbReference>
<dbReference type="FunFam" id="2.20.70.10:FF:000049">
    <property type="entry name" value="Transcription elongation regulator 1-like"/>
    <property type="match status" value="1"/>
</dbReference>
<dbReference type="Proteomes" id="UP000807504">
    <property type="component" value="Unassembled WGS sequence"/>
</dbReference>
<reference evidence="4" key="2">
    <citation type="submission" date="2020-06" db="EMBL/GenBank/DDBJ databases">
        <authorList>
            <person name="Sheffer M."/>
        </authorList>
    </citation>
    <scope>NUCLEOTIDE SEQUENCE</scope>
</reference>
<feature type="region of interest" description="Disordered" evidence="2">
    <location>
        <begin position="272"/>
        <end position="325"/>
    </location>
</feature>
<feature type="compositionally biased region" description="Polar residues" evidence="2">
    <location>
        <begin position="302"/>
        <end position="320"/>
    </location>
</feature>
<dbReference type="GO" id="GO:0005634">
    <property type="term" value="C:nucleus"/>
    <property type="evidence" value="ECO:0007669"/>
    <property type="project" value="TreeGrafter"/>
</dbReference>
<dbReference type="AlphaFoldDB" id="A0A8T0E255"/>
<organism evidence="4 5">
    <name type="scientific">Argiope bruennichi</name>
    <name type="common">Wasp spider</name>
    <name type="synonym">Aranea bruennichi</name>
    <dbReference type="NCBI Taxonomy" id="94029"/>
    <lineage>
        <taxon>Eukaryota</taxon>
        <taxon>Metazoa</taxon>
        <taxon>Ecdysozoa</taxon>
        <taxon>Arthropoda</taxon>
        <taxon>Chelicerata</taxon>
        <taxon>Arachnida</taxon>
        <taxon>Araneae</taxon>
        <taxon>Araneomorphae</taxon>
        <taxon>Entelegynae</taxon>
        <taxon>Araneoidea</taxon>
        <taxon>Araneidae</taxon>
        <taxon>Argiope</taxon>
    </lineage>
</organism>
<dbReference type="InterPro" id="IPR001202">
    <property type="entry name" value="WW_dom"/>
</dbReference>
<keyword evidence="5" id="KW-1185">Reference proteome</keyword>
<dbReference type="SMART" id="SM00456">
    <property type="entry name" value="WW"/>
    <property type="match status" value="2"/>
</dbReference>
<dbReference type="PROSITE" id="PS50020">
    <property type="entry name" value="WW_DOMAIN_2"/>
    <property type="match status" value="1"/>
</dbReference>
<proteinExistence type="predicted"/>
<dbReference type="InterPro" id="IPR057565">
    <property type="entry name" value="WW_TCRG1_3rd"/>
</dbReference>
<evidence type="ECO:0000313" key="5">
    <source>
        <dbReference type="Proteomes" id="UP000807504"/>
    </source>
</evidence>
<accession>A0A8T0E255</accession>
<dbReference type="PANTHER" id="PTHR15377">
    <property type="entry name" value="TRANSCRIPTION ELONGATION REGULATOR 1"/>
    <property type="match status" value="1"/>
</dbReference>
<evidence type="ECO:0000256" key="1">
    <source>
        <dbReference type="ARBA" id="ARBA00022737"/>
    </source>
</evidence>
<keyword evidence="1" id="KW-0677">Repeat</keyword>
<dbReference type="GO" id="GO:0070063">
    <property type="term" value="F:RNA polymerase binding"/>
    <property type="evidence" value="ECO:0007669"/>
    <property type="project" value="InterPro"/>
</dbReference>
<dbReference type="CDD" id="cd00201">
    <property type="entry name" value="WW"/>
    <property type="match status" value="1"/>
</dbReference>
<dbReference type="Pfam" id="PF00397">
    <property type="entry name" value="WW"/>
    <property type="match status" value="1"/>
</dbReference>
<dbReference type="InterPro" id="IPR036020">
    <property type="entry name" value="WW_dom_sf"/>
</dbReference>
<protein>
    <submittedName>
        <fullName evidence="4">Transcription elongation regulator 1-like</fullName>
    </submittedName>
</protein>
<dbReference type="GO" id="GO:0003712">
    <property type="term" value="F:transcription coregulator activity"/>
    <property type="evidence" value="ECO:0007669"/>
    <property type="project" value="TreeGrafter"/>
</dbReference>
<name>A0A8T0E255_ARGBR</name>
<evidence type="ECO:0000313" key="4">
    <source>
        <dbReference type="EMBL" id="KAF8764237.1"/>
    </source>
</evidence>